<dbReference type="Proteomes" id="UP000652427">
    <property type="component" value="Unassembled WGS sequence"/>
</dbReference>
<evidence type="ECO:0008006" key="3">
    <source>
        <dbReference type="Google" id="ProtNLM"/>
    </source>
</evidence>
<sequence length="141" mass="15896">MRRVLKVRDTQKRLKERALMQAGSHYALVENNAQRIRNLHSETHQSEVAVTAGLLAAKMELSDRLLDASHLVDASVQAAMQSLAAAERQNFAAQAIHDGTEKLLNAKISLLRKADARQQDVSSNILYNIDNHRKKERSDDW</sequence>
<comment type="caution">
    <text evidence="1">The sequence shown here is derived from an EMBL/GenBank/DDBJ whole genome shotgun (WGS) entry which is preliminary data.</text>
</comment>
<organism evidence="1 2">
    <name type="scientific">Parasphingorhabdus flavimaris</name>
    <dbReference type="NCBI Taxonomy" id="266812"/>
    <lineage>
        <taxon>Bacteria</taxon>
        <taxon>Pseudomonadati</taxon>
        <taxon>Pseudomonadota</taxon>
        <taxon>Alphaproteobacteria</taxon>
        <taxon>Sphingomonadales</taxon>
        <taxon>Sphingomonadaceae</taxon>
        <taxon>Parasphingorhabdus</taxon>
    </lineage>
</organism>
<evidence type="ECO:0000313" key="1">
    <source>
        <dbReference type="EMBL" id="NVD26876.1"/>
    </source>
</evidence>
<gene>
    <name evidence="1" type="ORF">HUO14_03015</name>
</gene>
<evidence type="ECO:0000313" key="2">
    <source>
        <dbReference type="Proteomes" id="UP000652427"/>
    </source>
</evidence>
<dbReference type="RefSeq" id="WP_176278387.1">
    <property type="nucleotide sequence ID" value="NZ_JABWMH010000001.1"/>
</dbReference>
<protein>
    <recommendedName>
        <fullName evidence="3">Flagellar FliJ protein</fullName>
    </recommendedName>
</protein>
<reference evidence="1 2" key="1">
    <citation type="submission" date="2020-06" db="EMBL/GenBank/DDBJ databases">
        <authorList>
            <person name="Kim S.-J."/>
            <person name="Park S.-J."/>
        </authorList>
    </citation>
    <scope>NUCLEOTIDE SEQUENCE [LARGE SCALE GENOMIC DNA]</scope>
    <source>
        <strain evidence="1 2">SW-151</strain>
    </source>
</reference>
<keyword evidence="2" id="KW-1185">Reference proteome</keyword>
<name>A0ABX2MZS0_9SPHN</name>
<proteinExistence type="predicted"/>
<accession>A0ABX2MZS0</accession>
<dbReference type="EMBL" id="JABWMH010000001">
    <property type="protein sequence ID" value="NVD26876.1"/>
    <property type="molecule type" value="Genomic_DNA"/>
</dbReference>